<dbReference type="RefSeq" id="WP_008698520.1">
    <property type="nucleotide sequence ID" value="NZ_KE161009.1"/>
</dbReference>
<dbReference type="Proteomes" id="UP000003233">
    <property type="component" value="Unassembled WGS sequence"/>
</dbReference>
<gene>
    <name evidence="1" type="ORF">HMPREF0402_02732</name>
</gene>
<comment type="caution">
    <text evidence="1">The sequence shown here is derived from an EMBL/GenBank/DDBJ whole genome shotgun (WGS) entry which is preliminary data.</text>
</comment>
<evidence type="ECO:0000313" key="1">
    <source>
        <dbReference type="EMBL" id="EHO79470.1"/>
    </source>
</evidence>
<keyword evidence="2" id="KW-1185">Reference proteome</keyword>
<accession>H1PWD9</accession>
<name>H1PWD9_9FUSO</name>
<dbReference type="AlphaFoldDB" id="H1PWD9"/>
<organism evidence="1 2">
    <name type="scientific">Fusobacterium ulcerans 12-1B</name>
    <dbReference type="NCBI Taxonomy" id="457404"/>
    <lineage>
        <taxon>Bacteria</taxon>
        <taxon>Fusobacteriati</taxon>
        <taxon>Fusobacteriota</taxon>
        <taxon>Fusobacteriia</taxon>
        <taxon>Fusobacteriales</taxon>
        <taxon>Fusobacteriaceae</taxon>
        <taxon>Fusobacterium</taxon>
    </lineage>
</organism>
<reference evidence="1 2" key="1">
    <citation type="submission" date="2012-07" db="EMBL/GenBank/DDBJ databases">
        <title>The Genome Sequence of Fusobacterium ulcerans 12_1B.</title>
        <authorList>
            <consortium name="The Broad Institute Genome Sequencing Platform"/>
            <person name="Earl A."/>
            <person name="Ward D."/>
            <person name="Feldgarden M."/>
            <person name="Gevers D."/>
            <person name="Strauss J."/>
            <person name="Ambrose C.E."/>
            <person name="Allen-Vercoe E."/>
            <person name="Walker B."/>
            <person name="Young S.K."/>
            <person name="Zeng Q."/>
            <person name="Gargeya S."/>
            <person name="Fitzgerald M."/>
            <person name="Haas B."/>
            <person name="Abouelleil A."/>
            <person name="Alvarado L."/>
            <person name="Arachchi H.M."/>
            <person name="Berlin A.M."/>
            <person name="Chapman S.B."/>
            <person name="Goldberg J."/>
            <person name="Griggs A."/>
            <person name="Gujja S."/>
            <person name="Hansen M."/>
            <person name="Howarth C."/>
            <person name="Imamovic A."/>
            <person name="Larimer J."/>
            <person name="McCowen C."/>
            <person name="Montmayeur A."/>
            <person name="Murphy C."/>
            <person name="Neiman D."/>
            <person name="Pearson M."/>
            <person name="Priest M."/>
            <person name="Roberts A."/>
            <person name="Saif S."/>
            <person name="Shea T."/>
            <person name="Sisk P."/>
            <person name="Sykes S."/>
            <person name="Wortman J."/>
            <person name="Nusbaum C."/>
            <person name="Birren B."/>
        </authorList>
    </citation>
    <scope>NUCLEOTIDE SEQUENCE [LARGE SCALE GENOMIC DNA]</scope>
    <source>
        <strain evidence="1 2">12_1B</strain>
    </source>
</reference>
<dbReference type="EMBL" id="AGWJ02000022">
    <property type="protein sequence ID" value="EHO79470.1"/>
    <property type="molecule type" value="Genomic_DNA"/>
</dbReference>
<evidence type="ECO:0000313" key="2">
    <source>
        <dbReference type="Proteomes" id="UP000003233"/>
    </source>
</evidence>
<dbReference type="BioCyc" id="FSP457404-HMP:GTSQ-2758-MONOMER"/>
<proteinExistence type="predicted"/>
<dbReference type="HOGENOM" id="CLU_755970_0_0_0"/>
<dbReference type="PATRIC" id="fig|457404.5.peg.2424"/>
<sequence length="340" mass="40894">MINHEKIFRYGIDKISLYNFSLHTEKNFKKLIEDKENVMKEKTIITDELFSIVNSYTLYQGEEGIEESYFNRITFNPNKILTEDNICNSTSEDLEKAIEKLTDILKEKDIYIDFSSAKVADIEINLNVSIDFNEYSEVFMLLFKQNEYSKSISALTNSNIVKELRIDESFFTRLSKSVRFKAYSKDREKELNFKISRLEYFFETSAYKYMVEKFGIDNSLESLIKNNQILEEIFKYRIKQDFIKKAFAYIEKNIKPILEREYLAFKKSSALARRTGRKTERNVYKYLEQFWIFDYSFLIEIIEKYDSKHKGREINRVRDKYIRHDNLKKFNHLLELIFPH</sequence>
<protein>
    <submittedName>
        <fullName evidence="1">Uncharacterized protein</fullName>
    </submittedName>
</protein>